<dbReference type="Pfam" id="PF04426">
    <property type="entry name" value="Bul1_C"/>
    <property type="match status" value="1"/>
</dbReference>
<name>A0ABR0ERS8_ZASCE</name>
<dbReference type="PANTHER" id="PTHR31904">
    <property type="entry name" value="BYPASS OF STOP CODON PROTEIN 5-RELATED"/>
    <property type="match status" value="1"/>
</dbReference>
<accession>A0ABR0ERS8</accession>
<feature type="domain" description="Arrestin-like N-terminal" evidence="2">
    <location>
        <begin position="30"/>
        <end position="132"/>
    </location>
</feature>
<dbReference type="Pfam" id="PF00339">
    <property type="entry name" value="Arrestin_N"/>
    <property type="match status" value="1"/>
</dbReference>
<dbReference type="Proteomes" id="UP001305779">
    <property type="component" value="Unassembled WGS sequence"/>
</dbReference>
<gene>
    <name evidence="4" type="ORF">PRZ48_005116</name>
</gene>
<dbReference type="InterPro" id="IPR039634">
    <property type="entry name" value="Bul1-like"/>
</dbReference>
<comment type="caution">
    <text evidence="4">The sequence shown here is derived from an EMBL/GenBank/DDBJ whole genome shotgun (WGS) entry which is preliminary data.</text>
</comment>
<evidence type="ECO:0008006" key="6">
    <source>
        <dbReference type="Google" id="ProtNLM"/>
    </source>
</evidence>
<protein>
    <recommendedName>
        <fullName evidence="6">Arrestin-like N-terminal domain-containing protein</fullName>
    </recommendedName>
</protein>
<evidence type="ECO:0000259" key="2">
    <source>
        <dbReference type="Pfam" id="PF00339"/>
    </source>
</evidence>
<dbReference type="InterPro" id="IPR014752">
    <property type="entry name" value="Arrestin-like_C"/>
</dbReference>
<sequence>MSFSSTSSIDGLTMQSRLRGLYQAQKPDIKININNRRSVYTTLDKIEGVVEITAPIDTSFDSIDVEFVGTSRTYVERLTTAAAISGRSEAFHQFLKLQQPRMHQHYPEDYVLKAGVTYEFPFLFVVPQQLLPRVCQHKVVSDSLRDAHLQLPPSFGDRDAAPKAETPDDMVPDMASIRYGVFARISKNKEHGDEIVRTTVSSKARRLRVLPVTDEMPPLDVSSEDSEYTMRKERSMRKGMLKGKLGTLVMEASQPPSMRLRAHSHGEQQPSMATVMLRFDPHEENCPPPRLGSLATKLKVCTFFASTARHGFPTKQASLLDLSQGLHTEQLSLSSRCVAGVEWTKHSGNDQIRRDSACSTSSTTMGQVPEASSNFKGKSYYVARVLVPINLPSTKTFVPTFHSCLVSRIYQLKFELGIHTAGLGGTVDLKVPLQVAYEASNGDSPRRGSIASGMEMEMDDEDVGDFFESRTVHIPDAQFTGRSRIGSQAPVQDDAPPGYSYFAPQANDSRVPVF</sequence>
<dbReference type="PANTHER" id="PTHR31904:SF1">
    <property type="entry name" value="BYPASS OF STOP CODON PROTEIN 5-RELATED"/>
    <property type="match status" value="1"/>
</dbReference>
<dbReference type="Gene3D" id="2.60.40.640">
    <property type="match status" value="1"/>
</dbReference>
<evidence type="ECO:0000256" key="1">
    <source>
        <dbReference type="SAM" id="MobiDB-lite"/>
    </source>
</evidence>
<reference evidence="4 5" key="1">
    <citation type="journal article" date="2023" name="G3 (Bethesda)">
        <title>A chromosome-level genome assembly of Zasmidium syzygii isolated from banana leaves.</title>
        <authorList>
            <person name="van Westerhoven A.C."/>
            <person name="Mehrabi R."/>
            <person name="Talebi R."/>
            <person name="Steentjes M.B.F."/>
            <person name="Corcolon B."/>
            <person name="Chong P.A."/>
            <person name="Kema G.H.J."/>
            <person name="Seidl M.F."/>
        </authorList>
    </citation>
    <scope>NUCLEOTIDE SEQUENCE [LARGE SCALE GENOMIC DNA]</scope>
    <source>
        <strain evidence="4 5">P124</strain>
    </source>
</reference>
<keyword evidence="5" id="KW-1185">Reference proteome</keyword>
<dbReference type="InterPro" id="IPR011021">
    <property type="entry name" value="Arrestin-like_N"/>
</dbReference>
<evidence type="ECO:0000313" key="4">
    <source>
        <dbReference type="EMBL" id="KAK4504200.1"/>
    </source>
</evidence>
<dbReference type="InterPro" id="IPR022794">
    <property type="entry name" value="Bul1_C"/>
</dbReference>
<feature type="region of interest" description="Disordered" evidence="1">
    <location>
        <begin position="483"/>
        <end position="514"/>
    </location>
</feature>
<proteinExistence type="predicted"/>
<dbReference type="EMBL" id="JAXOVC010000003">
    <property type="protein sequence ID" value="KAK4504200.1"/>
    <property type="molecule type" value="Genomic_DNA"/>
</dbReference>
<organism evidence="4 5">
    <name type="scientific">Zasmidium cellare</name>
    <name type="common">Wine cellar mold</name>
    <name type="synonym">Racodium cellare</name>
    <dbReference type="NCBI Taxonomy" id="395010"/>
    <lineage>
        <taxon>Eukaryota</taxon>
        <taxon>Fungi</taxon>
        <taxon>Dikarya</taxon>
        <taxon>Ascomycota</taxon>
        <taxon>Pezizomycotina</taxon>
        <taxon>Dothideomycetes</taxon>
        <taxon>Dothideomycetidae</taxon>
        <taxon>Mycosphaerellales</taxon>
        <taxon>Mycosphaerellaceae</taxon>
        <taxon>Zasmidium</taxon>
    </lineage>
</organism>
<evidence type="ECO:0000313" key="5">
    <source>
        <dbReference type="Proteomes" id="UP001305779"/>
    </source>
</evidence>
<evidence type="ECO:0000259" key="3">
    <source>
        <dbReference type="Pfam" id="PF04426"/>
    </source>
</evidence>
<feature type="domain" description="Bul1 C-terminal" evidence="3">
    <location>
        <begin position="360"/>
        <end position="435"/>
    </location>
</feature>